<dbReference type="Pfam" id="PF07715">
    <property type="entry name" value="Plug"/>
    <property type="match status" value="1"/>
</dbReference>
<keyword evidence="6" id="KW-0408">Iron</keyword>
<keyword evidence="4" id="KW-0410">Iron transport</keyword>
<organism evidence="15 16">
    <name type="scientific">Novosphingobium ginsenosidimutans</name>
    <dbReference type="NCBI Taxonomy" id="1176536"/>
    <lineage>
        <taxon>Bacteria</taxon>
        <taxon>Pseudomonadati</taxon>
        <taxon>Pseudomonadota</taxon>
        <taxon>Alphaproteobacteria</taxon>
        <taxon>Sphingomonadales</taxon>
        <taxon>Sphingomonadaceae</taxon>
        <taxon>Novosphingobium</taxon>
    </lineage>
</organism>
<dbReference type="InterPro" id="IPR000531">
    <property type="entry name" value="Beta-barrel_TonB"/>
</dbReference>
<protein>
    <submittedName>
        <fullName evidence="15">TonB-dependent receptor</fullName>
    </submittedName>
</protein>
<dbReference type="InterPro" id="IPR039426">
    <property type="entry name" value="TonB-dep_rcpt-like"/>
</dbReference>
<evidence type="ECO:0000256" key="2">
    <source>
        <dbReference type="ARBA" id="ARBA00022448"/>
    </source>
</evidence>
<keyword evidence="15" id="KW-0675">Receptor</keyword>
<evidence type="ECO:0000256" key="4">
    <source>
        <dbReference type="ARBA" id="ARBA00022496"/>
    </source>
</evidence>
<dbReference type="PANTHER" id="PTHR32552:SF81">
    <property type="entry name" value="TONB-DEPENDENT OUTER MEMBRANE RECEPTOR"/>
    <property type="match status" value="1"/>
</dbReference>
<keyword evidence="8 12" id="KW-0798">TonB box</keyword>
<evidence type="ECO:0000256" key="10">
    <source>
        <dbReference type="ARBA" id="ARBA00023237"/>
    </source>
</evidence>
<evidence type="ECO:0000256" key="7">
    <source>
        <dbReference type="ARBA" id="ARBA00023065"/>
    </source>
</evidence>
<gene>
    <name evidence="15" type="ORF">FRF71_11715</name>
</gene>
<evidence type="ECO:0000256" key="5">
    <source>
        <dbReference type="ARBA" id="ARBA00022692"/>
    </source>
</evidence>
<proteinExistence type="inferred from homology"/>
<dbReference type="PANTHER" id="PTHR32552">
    <property type="entry name" value="FERRICHROME IRON RECEPTOR-RELATED"/>
    <property type="match status" value="1"/>
</dbReference>
<dbReference type="AlphaFoldDB" id="A0A5B8S5S1"/>
<evidence type="ECO:0000256" key="3">
    <source>
        <dbReference type="ARBA" id="ARBA00022452"/>
    </source>
</evidence>
<accession>A0A5B8S5S1</accession>
<dbReference type="InterPro" id="IPR012910">
    <property type="entry name" value="Plug_dom"/>
</dbReference>
<keyword evidence="3 11" id="KW-1134">Transmembrane beta strand</keyword>
<dbReference type="PROSITE" id="PS52016">
    <property type="entry name" value="TONB_DEPENDENT_REC_3"/>
    <property type="match status" value="1"/>
</dbReference>
<evidence type="ECO:0000313" key="15">
    <source>
        <dbReference type="EMBL" id="QEA16743.1"/>
    </source>
</evidence>
<keyword evidence="9 11" id="KW-0472">Membrane</keyword>
<keyword evidence="16" id="KW-1185">Reference proteome</keyword>
<evidence type="ECO:0000259" key="13">
    <source>
        <dbReference type="Pfam" id="PF00593"/>
    </source>
</evidence>
<evidence type="ECO:0000313" key="16">
    <source>
        <dbReference type="Proteomes" id="UP000321172"/>
    </source>
</evidence>
<comment type="subcellular location">
    <subcellularLocation>
        <location evidence="1 11">Cell outer membrane</location>
        <topology evidence="1 11">Multi-pass membrane protein</topology>
    </subcellularLocation>
</comment>
<evidence type="ECO:0000256" key="8">
    <source>
        <dbReference type="ARBA" id="ARBA00023077"/>
    </source>
</evidence>
<evidence type="ECO:0000256" key="12">
    <source>
        <dbReference type="RuleBase" id="RU003357"/>
    </source>
</evidence>
<feature type="domain" description="TonB-dependent receptor plug" evidence="14">
    <location>
        <begin position="96"/>
        <end position="204"/>
    </location>
</feature>
<sequence>MPLTFVDCRAKGGCQTSVPEAGSEHCANKPQAPVAFGQEERGMRYSCVLGWSSLAAVAVSLAVPAHAAEAADEGTNAQAADKDVIIVTATRQAADKQTVGVALTALTTEDLQLLAPRSLLDIQGSAPNVFIGSGTAAPAQSAIFIRGQGYADVEKTQSPPVGVIQDGVFFGNNTGQLLDMFNICSVEVDRGPQGIFYGKNTTAGLINLTRCAPTRELGVSLEAGYGSFNEFYGRGVVNAPLGDRGGIAFSGQYRSIDGILNNVFTGRRAGDSEYRAFNIKLNYDLADWLNADLSYDNIHQTGGGTPVQFGNKLTASILSGGNPALIWPKYNAETGSPDGLKPRDIGNNLDADWDRLNTNIISLALKAKTPIGELVSQTSYMSSADTVNQDFDGTCVGAAGCTSVGNPLLAATGSQLLTNRDQTYKQFTQEVRLQGSAANGLVDYIVGAFYYDHKITLHQNTNKAIDQFSGENAHSWSFFGNIDLNPTDTIKLSAGVRNISETKSFNTRYILLGTIPLIPQINDKRSWDKLITRFNVQWQATPDVLLYANRSEGFRSGGFSIRGTLSERQASQTNCGVVGGCPNNNFLSFLPETNTTYEGGIKSRFLNRAVTFNAAGFINNIDNFQQSQVVVTPGYGPGTNTYVTSFPKVQIKGLEFELDLDFGKMTESMEGFRLSGTLGIQDAKVKDGRVNGQTAAIGAGAQAGAPGTTANFTGVLLQRVPKNNFTLRGSYVRDLSDDAKLSLTVGYSWIDSFSLGTFGTLNDIQPSYGLLDASATLDYKGYFLRVAGKNLTDKAYRTQSLPTVFFQGWAAPATVTVSVGAKF</sequence>
<dbReference type="SUPFAM" id="SSF56935">
    <property type="entry name" value="Porins"/>
    <property type="match status" value="1"/>
</dbReference>
<name>A0A5B8S5S1_9SPHN</name>
<dbReference type="GO" id="GO:0006826">
    <property type="term" value="P:iron ion transport"/>
    <property type="evidence" value="ECO:0007669"/>
    <property type="project" value="UniProtKB-KW"/>
</dbReference>
<keyword evidence="10 11" id="KW-0998">Cell outer membrane</keyword>
<dbReference type="Pfam" id="PF00593">
    <property type="entry name" value="TonB_dep_Rec_b-barrel"/>
    <property type="match status" value="1"/>
</dbReference>
<comment type="similarity">
    <text evidence="11 12">Belongs to the TonB-dependent receptor family.</text>
</comment>
<reference evidence="15 16" key="1">
    <citation type="journal article" date="2013" name="J. Microbiol. Biotechnol.">
        <title>Novosphingobium ginsenosidimutans sp. nov., with the ability to convert ginsenoside.</title>
        <authorList>
            <person name="Kim J.K."/>
            <person name="He D."/>
            <person name="Liu Q.M."/>
            <person name="Park H.Y."/>
            <person name="Jung M.S."/>
            <person name="Yoon M.H."/>
            <person name="Kim S.C."/>
            <person name="Im W.T."/>
        </authorList>
    </citation>
    <scope>NUCLEOTIDE SEQUENCE [LARGE SCALE GENOMIC DNA]</scope>
    <source>
        <strain evidence="15 16">FW-6</strain>
    </source>
</reference>
<evidence type="ECO:0000256" key="9">
    <source>
        <dbReference type="ARBA" id="ARBA00023136"/>
    </source>
</evidence>
<dbReference type="InterPro" id="IPR036942">
    <property type="entry name" value="Beta-barrel_TonB_sf"/>
</dbReference>
<keyword evidence="5 11" id="KW-0812">Transmembrane</keyword>
<evidence type="ECO:0000256" key="1">
    <source>
        <dbReference type="ARBA" id="ARBA00004571"/>
    </source>
</evidence>
<dbReference type="OrthoDB" id="9760333at2"/>
<evidence type="ECO:0000256" key="11">
    <source>
        <dbReference type="PROSITE-ProRule" id="PRU01360"/>
    </source>
</evidence>
<evidence type="ECO:0000259" key="14">
    <source>
        <dbReference type="Pfam" id="PF07715"/>
    </source>
</evidence>
<evidence type="ECO:0000256" key="6">
    <source>
        <dbReference type="ARBA" id="ARBA00023004"/>
    </source>
</evidence>
<keyword evidence="7" id="KW-0406">Ion transport</keyword>
<dbReference type="EMBL" id="CP042345">
    <property type="protein sequence ID" value="QEA16743.1"/>
    <property type="molecule type" value="Genomic_DNA"/>
</dbReference>
<feature type="domain" description="TonB-dependent receptor-like beta-barrel" evidence="13">
    <location>
        <begin position="342"/>
        <end position="791"/>
    </location>
</feature>
<dbReference type="Proteomes" id="UP000321172">
    <property type="component" value="Chromosome"/>
</dbReference>
<dbReference type="GO" id="GO:0009279">
    <property type="term" value="C:cell outer membrane"/>
    <property type="evidence" value="ECO:0007669"/>
    <property type="project" value="UniProtKB-SubCell"/>
</dbReference>
<keyword evidence="2 11" id="KW-0813">Transport</keyword>
<dbReference type="Gene3D" id="2.40.170.20">
    <property type="entry name" value="TonB-dependent receptor, beta-barrel domain"/>
    <property type="match status" value="1"/>
</dbReference>
<dbReference type="KEGG" id="ngf:FRF71_11715"/>